<dbReference type="InterPro" id="IPR010982">
    <property type="entry name" value="Lambda_DNA-bd_dom_sf"/>
</dbReference>
<evidence type="ECO:0000259" key="1">
    <source>
        <dbReference type="PROSITE" id="PS50943"/>
    </source>
</evidence>
<dbReference type="InterPro" id="IPR001387">
    <property type="entry name" value="Cro/C1-type_HTH"/>
</dbReference>
<dbReference type="SUPFAM" id="SSF47413">
    <property type="entry name" value="lambda repressor-like DNA-binding domains"/>
    <property type="match status" value="1"/>
</dbReference>
<evidence type="ECO:0000313" key="2">
    <source>
        <dbReference type="EMBL" id="QEM33181.1"/>
    </source>
</evidence>
<sequence length="128" mass="14746">MFGQDFGHRLRELRLAQGLTKEKFCEGDEVLLVRQLTRIETGKSQPKLETLEHLARHLNISLSELLGERTVVLKLPVEYLNLKYQLMHATSLDKPNNLMKLDEKLARLLGDTSLADIMSEKMRDAMKE</sequence>
<dbReference type="PROSITE" id="PS50943">
    <property type="entry name" value="HTH_CROC1"/>
    <property type="match status" value="1"/>
</dbReference>
<proteinExistence type="predicted"/>
<accession>A0AB37CQW5</accession>
<dbReference type="CDD" id="cd00093">
    <property type="entry name" value="HTH_XRE"/>
    <property type="match status" value="1"/>
</dbReference>
<dbReference type="Proteomes" id="UP000322622">
    <property type="component" value="Chromosome"/>
</dbReference>
<organism evidence="2 3">
    <name type="scientific">Streptococcus salivarius</name>
    <dbReference type="NCBI Taxonomy" id="1304"/>
    <lineage>
        <taxon>Bacteria</taxon>
        <taxon>Bacillati</taxon>
        <taxon>Bacillota</taxon>
        <taxon>Bacilli</taxon>
        <taxon>Lactobacillales</taxon>
        <taxon>Streptococcaceae</taxon>
        <taxon>Streptococcus</taxon>
    </lineage>
</organism>
<dbReference type="RefSeq" id="WP_149561465.1">
    <property type="nucleotide sequence ID" value="NZ_CP040804.1"/>
</dbReference>
<name>A0AB37CQW5_STRSL</name>
<dbReference type="AlphaFoldDB" id="A0AB37CQW5"/>
<dbReference type="EMBL" id="CP040804">
    <property type="protein sequence ID" value="QEM33181.1"/>
    <property type="molecule type" value="Genomic_DNA"/>
</dbReference>
<dbReference type="Pfam" id="PF01381">
    <property type="entry name" value="HTH_3"/>
    <property type="match status" value="1"/>
</dbReference>
<evidence type="ECO:0000313" key="3">
    <source>
        <dbReference type="Proteomes" id="UP000322622"/>
    </source>
</evidence>
<feature type="domain" description="HTH cro/C1-type" evidence="1">
    <location>
        <begin position="10"/>
        <end position="65"/>
    </location>
</feature>
<dbReference type="SMART" id="SM00530">
    <property type="entry name" value="HTH_XRE"/>
    <property type="match status" value="1"/>
</dbReference>
<gene>
    <name evidence="2" type="ORF">FHI56_09915</name>
</gene>
<dbReference type="Gene3D" id="1.10.260.40">
    <property type="entry name" value="lambda repressor-like DNA-binding domains"/>
    <property type="match status" value="1"/>
</dbReference>
<reference evidence="2 3" key="1">
    <citation type="submission" date="2019-06" db="EMBL/GenBank/DDBJ databases">
        <title>Complete genome sequence of Streptococcus salivarius LAB813.</title>
        <authorList>
            <person name="Levesque C.M."/>
            <person name="Gong S.-G."/>
            <person name="Dufour D."/>
            <person name="Barbour A."/>
        </authorList>
    </citation>
    <scope>NUCLEOTIDE SEQUENCE [LARGE SCALE GENOMIC DNA]</scope>
    <source>
        <strain evidence="2 3">LAB813</strain>
    </source>
</reference>
<dbReference type="GO" id="GO:0003677">
    <property type="term" value="F:DNA binding"/>
    <property type="evidence" value="ECO:0007669"/>
    <property type="project" value="InterPro"/>
</dbReference>
<protein>
    <submittedName>
        <fullName evidence="2">Helix-turn-helix transcriptional regulator</fullName>
    </submittedName>
</protein>